<protein>
    <submittedName>
        <fullName evidence="1">Uncharacterized protein</fullName>
    </submittedName>
</protein>
<gene>
    <name evidence="1" type="ORF">C8N34_12132</name>
</gene>
<proteinExistence type="predicted"/>
<comment type="caution">
    <text evidence="1">The sequence shown here is derived from an EMBL/GenBank/DDBJ whole genome shotgun (WGS) entry which is preliminary data.</text>
</comment>
<name>A0A2T6AP54_9RHOB</name>
<organism evidence="1 2">
    <name type="scientific">Gemmobacter caeni</name>
    <dbReference type="NCBI Taxonomy" id="589035"/>
    <lineage>
        <taxon>Bacteria</taxon>
        <taxon>Pseudomonadati</taxon>
        <taxon>Pseudomonadota</taxon>
        <taxon>Alphaproteobacteria</taxon>
        <taxon>Rhodobacterales</taxon>
        <taxon>Paracoccaceae</taxon>
        <taxon>Gemmobacter</taxon>
    </lineage>
</organism>
<sequence length="106" mass="11237">MDGRFPRNPPRAEVVPLRPGLSRLTLAWANACRDDPQVAALAVTCGALRPVHARGDNWVLEGLTSGGSVVHACITADDHLSIFRHGPDGDPVALRLPLTDALPEAS</sequence>
<evidence type="ECO:0000313" key="2">
    <source>
        <dbReference type="Proteomes" id="UP000244224"/>
    </source>
</evidence>
<dbReference type="EMBL" id="QBKP01000021">
    <property type="protein sequence ID" value="PTX45602.1"/>
    <property type="molecule type" value="Genomic_DNA"/>
</dbReference>
<dbReference type="Proteomes" id="UP000244224">
    <property type="component" value="Unassembled WGS sequence"/>
</dbReference>
<evidence type="ECO:0000313" key="1">
    <source>
        <dbReference type="EMBL" id="PTX45602.1"/>
    </source>
</evidence>
<reference evidence="1 2" key="1">
    <citation type="submission" date="2018-04" db="EMBL/GenBank/DDBJ databases">
        <title>Genomic Encyclopedia of Archaeal and Bacterial Type Strains, Phase II (KMG-II): from individual species to whole genera.</title>
        <authorList>
            <person name="Goeker M."/>
        </authorList>
    </citation>
    <scope>NUCLEOTIDE SEQUENCE [LARGE SCALE GENOMIC DNA]</scope>
    <source>
        <strain evidence="1 2">DSM 21823</strain>
    </source>
</reference>
<dbReference type="AlphaFoldDB" id="A0A2T6AP54"/>
<accession>A0A2T6AP54</accession>
<keyword evidence="2" id="KW-1185">Reference proteome</keyword>